<evidence type="ECO:0000256" key="8">
    <source>
        <dbReference type="SAM" id="MobiDB-lite"/>
    </source>
</evidence>
<dbReference type="PROSITE" id="PS00189">
    <property type="entry name" value="LIPOYL"/>
    <property type="match status" value="1"/>
</dbReference>
<keyword evidence="4 7" id="KW-0450">Lipoyl</keyword>
<dbReference type="InterPro" id="IPR011053">
    <property type="entry name" value="Single_hybrid_motif"/>
</dbReference>
<dbReference type="InterPro" id="IPR050743">
    <property type="entry name" value="2-oxoacid_DH_E2_comp"/>
</dbReference>
<keyword evidence="6 7" id="KW-0012">Acyltransferase</keyword>
<sequence length="606" mass="63983">MMKFSSFGGSCALLHFHTRLRGILSRECHCRSLITHPWASYAPDLKKQGPVFAGVSHLVAAAPQPLPQCHFLCTARDTSEDHSKAPATPIDNDVMGEPEGMTPGGSKLISFPLAQTGEGIAECELVQWACKEGDIVGEFDKLCVVQSDKASVEITSPYAGIIRHLQYKEGDIVKVGASLLDVEVPADAGWQEPLAAGHSLGEPTPEHIQAQLQPSEAASTATAKTATAGVDRLAHAFDLEGNVASKATPAVRQLARELGIDLARTSLEGTGPDGRILAGDVFRAASVAPPPPAPSPLPASLPMPESVPSIIPVRGYRRAMIKSMTAAAQIPVFHLHDEVCLDELMRVRRVLQGDPVMGTSKLTLLPFMLKALSTILSFPQHALLNSSLSLPDGQSGNGSSGDGAGQSGRLQETAIHVHSDHNIGVAMATVHGLVVPNIKQVQCKTVPQIARELLSLQAAAAEAKLKPQDLQGGTITISNIGAVGGMFANPLVSPPETVILAMGRMRMVPRYMDPNAAVSPSDSLKRSLSGQRMGASSGLGRNISHGGIQPEQQALYTGATQMQWRSSLGVSWGADHRVVDGAGLALASNAWKALLEEPARMLLSLR</sequence>
<dbReference type="Gene3D" id="4.10.320.10">
    <property type="entry name" value="E3-binding domain"/>
    <property type="match status" value="1"/>
</dbReference>
<comment type="similarity">
    <text evidence="2 7">Belongs to the 2-oxoacid dehydrogenase family.</text>
</comment>
<dbReference type="InterPro" id="IPR001078">
    <property type="entry name" value="2-oxoacid_DH_actylTfrase"/>
</dbReference>
<dbReference type="PROSITE" id="PS51826">
    <property type="entry name" value="PSBD"/>
    <property type="match status" value="1"/>
</dbReference>
<accession>A0ABQ7GID1</accession>
<keyword evidence="5" id="KW-0809">Transit peptide</keyword>
<protein>
    <recommendedName>
        <fullName evidence="7">Dihydrolipoamide acetyltransferase component of pyruvate dehydrogenase complex</fullName>
        <ecNumber evidence="7">2.3.1.-</ecNumber>
    </recommendedName>
</protein>
<dbReference type="InterPro" id="IPR003016">
    <property type="entry name" value="2-oxoA_DH_lipoyl-BS"/>
</dbReference>
<evidence type="ECO:0000256" key="3">
    <source>
        <dbReference type="ARBA" id="ARBA00022679"/>
    </source>
</evidence>
<feature type="domain" description="Peripheral subunit-binding (PSBD)" evidence="10">
    <location>
        <begin position="246"/>
        <end position="285"/>
    </location>
</feature>
<name>A0ABQ7GID1_DUNSA</name>
<dbReference type="InterPro" id="IPR004167">
    <property type="entry name" value="PSBD"/>
</dbReference>
<keyword evidence="12" id="KW-1185">Reference proteome</keyword>
<evidence type="ECO:0000256" key="5">
    <source>
        <dbReference type="ARBA" id="ARBA00022946"/>
    </source>
</evidence>
<evidence type="ECO:0000259" key="9">
    <source>
        <dbReference type="PROSITE" id="PS50968"/>
    </source>
</evidence>
<evidence type="ECO:0000259" key="10">
    <source>
        <dbReference type="PROSITE" id="PS51826"/>
    </source>
</evidence>
<dbReference type="Pfam" id="PF00364">
    <property type="entry name" value="Biotin_lipoyl"/>
    <property type="match status" value="1"/>
</dbReference>
<comment type="caution">
    <text evidence="11">The sequence shown here is derived from an EMBL/GenBank/DDBJ whole genome shotgun (WGS) entry which is preliminary data.</text>
</comment>
<comment type="cofactor">
    <cofactor evidence="1 7">
        <name>(R)-lipoate</name>
        <dbReference type="ChEBI" id="CHEBI:83088"/>
    </cofactor>
</comment>
<keyword evidence="3 7" id="KW-0808">Transferase</keyword>
<dbReference type="SUPFAM" id="SSF47005">
    <property type="entry name" value="Peripheral subunit-binding domain of 2-oxo acid dehydrogenase complex"/>
    <property type="match status" value="1"/>
</dbReference>
<dbReference type="InterPro" id="IPR023213">
    <property type="entry name" value="CAT-like_dom_sf"/>
</dbReference>
<proteinExistence type="inferred from homology"/>
<dbReference type="PROSITE" id="PS50968">
    <property type="entry name" value="BIOTINYL_LIPOYL"/>
    <property type="match status" value="1"/>
</dbReference>
<dbReference type="SUPFAM" id="SSF52777">
    <property type="entry name" value="CoA-dependent acyltransferases"/>
    <property type="match status" value="2"/>
</dbReference>
<dbReference type="EMBL" id="MU069761">
    <property type="protein sequence ID" value="KAF5834358.1"/>
    <property type="molecule type" value="Genomic_DNA"/>
</dbReference>
<dbReference type="PANTHER" id="PTHR43178">
    <property type="entry name" value="DIHYDROLIPOAMIDE ACETYLTRANSFERASE COMPONENT OF PYRUVATE DEHYDROGENASE COMPLEX"/>
    <property type="match status" value="1"/>
</dbReference>
<evidence type="ECO:0000313" key="12">
    <source>
        <dbReference type="Proteomes" id="UP000815325"/>
    </source>
</evidence>
<evidence type="ECO:0000313" key="11">
    <source>
        <dbReference type="EMBL" id="KAF5834358.1"/>
    </source>
</evidence>
<evidence type="ECO:0000256" key="7">
    <source>
        <dbReference type="RuleBase" id="RU003423"/>
    </source>
</evidence>
<dbReference type="GO" id="GO:0016746">
    <property type="term" value="F:acyltransferase activity"/>
    <property type="evidence" value="ECO:0007669"/>
    <property type="project" value="UniProtKB-KW"/>
</dbReference>
<evidence type="ECO:0000256" key="2">
    <source>
        <dbReference type="ARBA" id="ARBA00007317"/>
    </source>
</evidence>
<dbReference type="SUPFAM" id="SSF51230">
    <property type="entry name" value="Single hybrid motif"/>
    <property type="match status" value="1"/>
</dbReference>
<dbReference type="Gene3D" id="3.30.559.10">
    <property type="entry name" value="Chloramphenicol acetyltransferase-like domain"/>
    <property type="match status" value="1"/>
</dbReference>
<organism evidence="11 12">
    <name type="scientific">Dunaliella salina</name>
    <name type="common">Green alga</name>
    <name type="synonym">Protococcus salinus</name>
    <dbReference type="NCBI Taxonomy" id="3046"/>
    <lineage>
        <taxon>Eukaryota</taxon>
        <taxon>Viridiplantae</taxon>
        <taxon>Chlorophyta</taxon>
        <taxon>core chlorophytes</taxon>
        <taxon>Chlorophyceae</taxon>
        <taxon>CS clade</taxon>
        <taxon>Chlamydomonadales</taxon>
        <taxon>Dunaliellaceae</taxon>
        <taxon>Dunaliella</taxon>
    </lineage>
</organism>
<dbReference type="PANTHER" id="PTHR43178:SF14">
    <property type="entry name" value="LIPOAMIDE ACYLTRANSFERASE COMPONENT OF BRANCHED-CHAIN ALPHA-KETO ACID DEHYDROGENASE COMPLEX, MITOCHONDRIAL"/>
    <property type="match status" value="1"/>
</dbReference>
<evidence type="ECO:0000256" key="4">
    <source>
        <dbReference type="ARBA" id="ARBA00022823"/>
    </source>
</evidence>
<dbReference type="CDD" id="cd06849">
    <property type="entry name" value="lipoyl_domain"/>
    <property type="match status" value="1"/>
</dbReference>
<dbReference type="InterPro" id="IPR036625">
    <property type="entry name" value="E3-bd_dom_sf"/>
</dbReference>
<gene>
    <name evidence="11" type="ORF">DUNSADRAFT_8981</name>
</gene>
<dbReference type="Gene3D" id="2.40.50.100">
    <property type="match status" value="1"/>
</dbReference>
<dbReference type="EC" id="2.3.1.-" evidence="7"/>
<dbReference type="Proteomes" id="UP000815325">
    <property type="component" value="Unassembled WGS sequence"/>
</dbReference>
<dbReference type="Pfam" id="PF02817">
    <property type="entry name" value="E3_binding"/>
    <property type="match status" value="1"/>
</dbReference>
<dbReference type="Pfam" id="PF00198">
    <property type="entry name" value="2-oxoacid_dh"/>
    <property type="match status" value="3"/>
</dbReference>
<feature type="region of interest" description="Disordered" evidence="8">
    <location>
        <begin position="194"/>
        <end position="224"/>
    </location>
</feature>
<dbReference type="InterPro" id="IPR000089">
    <property type="entry name" value="Biotin_lipoyl"/>
</dbReference>
<reference evidence="11" key="1">
    <citation type="submission" date="2017-08" db="EMBL/GenBank/DDBJ databases">
        <authorList>
            <person name="Polle J.E."/>
            <person name="Barry K."/>
            <person name="Cushman J."/>
            <person name="Schmutz J."/>
            <person name="Tran D."/>
            <person name="Hathwaick L.T."/>
            <person name="Yim W.C."/>
            <person name="Jenkins J."/>
            <person name="Mckie-Krisberg Z.M."/>
            <person name="Prochnik S."/>
            <person name="Lindquist E."/>
            <person name="Dockter R.B."/>
            <person name="Adam C."/>
            <person name="Molina H."/>
            <person name="Bunkerborg J."/>
            <person name="Jin E."/>
            <person name="Buchheim M."/>
            <person name="Magnuson J."/>
        </authorList>
    </citation>
    <scope>NUCLEOTIDE SEQUENCE</scope>
    <source>
        <strain evidence="11">CCAP 19/18</strain>
    </source>
</reference>
<evidence type="ECO:0000256" key="6">
    <source>
        <dbReference type="ARBA" id="ARBA00023315"/>
    </source>
</evidence>
<feature type="domain" description="Lipoyl-binding" evidence="9">
    <location>
        <begin position="106"/>
        <end position="183"/>
    </location>
</feature>
<evidence type="ECO:0000256" key="1">
    <source>
        <dbReference type="ARBA" id="ARBA00001938"/>
    </source>
</evidence>